<comment type="caution">
    <text evidence="2">The sequence shown here is derived from an EMBL/GenBank/DDBJ whole genome shotgun (WGS) entry which is preliminary data.</text>
</comment>
<name>A0ABD1EFX2_HYPHA</name>
<proteinExistence type="predicted"/>
<gene>
    <name evidence="2" type="ORF">ABEB36_009291</name>
</gene>
<feature type="region of interest" description="Disordered" evidence="1">
    <location>
        <begin position="1"/>
        <end position="33"/>
    </location>
</feature>
<organism evidence="2 3">
    <name type="scientific">Hypothenemus hampei</name>
    <name type="common">Coffee berry borer</name>
    <dbReference type="NCBI Taxonomy" id="57062"/>
    <lineage>
        <taxon>Eukaryota</taxon>
        <taxon>Metazoa</taxon>
        <taxon>Ecdysozoa</taxon>
        <taxon>Arthropoda</taxon>
        <taxon>Hexapoda</taxon>
        <taxon>Insecta</taxon>
        <taxon>Pterygota</taxon>
        <taxon>Neoptera</taxon>
        <taxon>Endopterygota</taxon>
        <taxon>Coleoptera</taxon>
        <taxon>Polyphaga</taxon>
        <taxon>Cucujiformia</taxon>
        <taxon>Curculionidae</taxon>
        <taxon>Scolytinae</taxon>
        <taxon>Hypothenemus</taxon>
    </lineage>
</organism>
<dbReference type="EMBL" id="JBDJPC010000007">
    <property type="protein sequence ID" value="KAL1493590.1"/>
    <property type="molecule type" value="Genomic_DNA"/>
</dbReference>
<feature type="compositionally biased region" description="Basic and acidic residues" evidence="1">
    <location>
        <begin position="20"/>
        <end position="33"/>
    </location>
</feature>
<dbReference type="Proteomes" id="UP001566132">
    <property type="component" value="Unassembled WGS sequence"/>
</dbReference>
<accession>A0ABD1EFX2</accession>
<evidence type="ECO:0000313" key="2">
    <source>
        <dbReference type="EMBL" id="KAL1493590.1"/>
    </source>
</evidence>
<keyword evidence="3" id="KW-1185">Reference proteome</keyword>
<reference evidence="2 3" key="1">
    <citation type="submission" date="2024-05" db="EMBL/GenBank/DDBJ databases">
        <title>Genetic variation in Jamaican populations of the coffee berry borer (Hypothenemus hampei).</title>
        <authorList>
            <person name="Errbii M."/>
            <person name="Myrie A."/>
        </authorList>
    </citation>
    <scope>NUCLEOTIDE SEQUENCE [LARGE SCALE GENOMIC DNA]</scope>
    <source>
        <strain evidence="2">JA-Hopewell-2020-01-JO</strain>
        <tissue evidence="2">Whole body</tissue>
    </source>
</reference>
<evidence type="ECO:0000256" key="1">
    <source>
        <dbReference type="SAM" id="MobiDB-lite"/>
    </source>
</evidence>
<dbReference type="AlphaFoldDB" id="A0ABD1EFX2"/>
<feature type="compositionally biased region" description="Polar residues" evidence="1">
    <location>
        <begin position="1"/>
        <end position="17"/>
    </location>
</feature>
<protein>
    <submittedName>
        <fullName evidence="2">Uncharacterized protein</fullName>
    </submittedName>
</protein>
<evidence type="ECO:0000313" key="3">
    <source>
        <dbReference type="Proteomes" id="UP001566132"/>
    </source>
</evidence>
<sequence length="106" mass="11948">MSNTTSNFSINLENTQEILPHTDESSENEIRKRTKPDDVLRDISLGIKSFVHSKHQPQTSDRTTHSLAYLGAELVSLPANEADCIMDIITSNLLDLTKEIRDHKSE</sequence>